<dbReference type="InterPro" id="IPR027410">
    <property type="entry name" value="TCP-1-like_intermed_sf"/>
</dbReference>
<name>A0A485LJM6_9STRA</name>
<evidence type="ECO:0000256" key="1">
    <source>
        <dbReference type="ARBA" id="ARBA00008020"/>
    </source>
</evidence>
<dbReference type="EMBL" id="VJMH01006813">
    <property type="protein sequence ID" value="KAF0687920.1"/>
    <property type="molecule type" value="Genomic_DNA"/>
</dbReference>
<dbReference type="AlphaFoldDB" id="A0A485LJM6"/>
<dbReference type="GO" id="GO:0051131">
    <property type="term" value="P:chaperone-mediated protein complex assembly"/>
    <property type="evidence" value="ECO:0007669"/>
    <property type="project" value="InterPro"/>
</dbReference>
<evidence type="ECO:0000256" key="4">
    <source>
        <dbReference type="ARBA" id="ARBA00023186"/>
    </source>
</evidence>
<keyword evidence="7" id="KW-1185">Reference proteome</keyword>
<keyword evidence="2" id="KW-0547">Nucleotide-binding</keyword>
<gene>
    <name evidence="6" type="primary">Aste57867_20412</name>
    <name evidence="5" type="ORF">As57867_020346</name>
    <name evidence="6" type="ORF">ASTE57867_20412</name>
</gene>
<evidence type="ECO:0000313" key="5">
    <source>
        <dbReference type="EMBL" id="KAF0687920.1"/>
    </source>
</evidence>
<dbReference type="InterPro" id="IPR017998">
    <property type="entry name" value="Chaperone_TCP-1"/>
</dbReference>
<dbReference type="Proteomes" id="UP000332933">
    <property type="component" value="Unassembled WGS sequence"/>
</dbReference>
<dbReference type="PANTHER" id="PTHR14667:SF2">
    <property type="entry name" value="BARDET-BIEDL SYNDROME 10 PROTEIN"/>
    <property type="match status" value="1"/>
</dbReference>
<evidence type="ECO:0000313" key="6">
    <source>
        <dbReference type="EMBL" id="VFT97098.1"/>
    </source>
</evidence>
<dbReference type="SUPFAM" id="SSF48592">
    <property type="entry name" value="GroEL equatorial domain-like"/>
    <property type="match status" value="1"/>
</dbReference>
<dbReference type="PANTHER" id="PTHR14667">
    <property type="entry name" value="BARDET-BIEDL SYNDROME 10 PROTEIN"/>
    <property type="match status" value="1"/>
</dbReference>
<dbReference type="InterPro" id="IPR042619">
    <property type="entry name" value="BBS10"/>
</dbReference>
<evidence type="ECO:0000256" key="3">
    <source>
        <dbReference type="ARBA" id="ARBA00022840"/>
    </source>
</evidence>
<dbReference type="EMBL" id="CAADRA010006836">
    <property type="protein sequence ID" value="VFT97098.1"/>
    <property type="molecule type" value="Genomic_DNA"/>
</dbReference>
<dbReference type="Gene3D" id="3.30.260.10">
    <property type="entry name" value="TCP-1-like chaperonin intermediate domain"/>
    <property type="match status" value="1"/>
</dbReference>
<organism evidence="6 7">
    <name type="scientific">Aphanomyces stellatus</name>
    <dbReference type="NCBI Taxonomy" id="120398"/>
    <lineage>
        <taxon>Eukaryota</taxon>
        <taxon>Sar</taxon>
        <taxon>Stramenopiles</taxon>
        <taxon>Oomycota</taxon>
        <taxon>Saprolegniomycetes</taxon>
        <taxon>Saprolegniales</taxon>
        <taxon>Verrucalvaceae</taxon>
        <taxon>Aphanomyces</taxon>
    </lineage>
</organism>
<reference evidence="5" key="2">
    <citation type="submission" date="2019-06" db="EMBL/GenBank/DDBJ databases">
        <title>Genomics analysis of Aphanomyces spp. identifies a new class of oomycete effector associated with host adaptation.</title>
        <authorList>
            <person name="Gaulin E."/>
        </authorList>
    </citation>
    <scope>NUCLEOTIDE SEQUENCE</scope>
    <source>
        <strain evidence="5">CBS 578.67</strain>
    </source>
</reference>
<dbReference type="GO" id="GO:0005524">
    <property type="term" value="F:ATP binding"/>
    <property type="evidence" value="ECO:0007669"/>
    <property type="project" value="UniProtKB-KW"/>
</dbReference>
<protein>
    <submittedName>
        <fullName evidence="6">Aste57867_20412 protein</fullName>
    </submittedName>
</protein>
<keyword evidence="3" id="KW-0067">ATP-binding</keyword>
<sequence length="525" mass="57783">MASLVRAAFGPMGAETLLFCPPEPPILTSSGYTIFHYADMTKAHNAHPIKTFLMQKIRAVYREVGDGTTQYILLVDLILQHIDCPSHTWSTAFASLNAELKPMWDTTFAHLAIAAPIAFDATTRLPSHELRAATRNILHTALTGVFAATVVDYLVDITADWFFRTIAWSSKALPRTAADVLVFVQAMLAKDEILSLAMGALDGSRVASPNEYFLRLASHTNLTLRDEPLAMGQRFVLFQGSLELGDATNNVELKVASTAMYLSSLDWSAQVVGDFLDTLKIDHRVNLILCTQGAPDHVVATCVRLGMVCVPFVEVDDVMALAARTGVSWLTSVYDPIVSSLHVGTNGGRLRSVRLGGVAFLHMDALGRSQPQDLDRVVAVPQLLLRGHSKGLCKQYYLAVKKSLRVLQFWCSQDDADATHLRQLGGGQAPERYFAHVLARRKDRAASVMAKALMETCSLLHTNLMTSTTSSSTTTTQRRLEAQSFLDEHRFLGYVLESDAPLRTHAGPYDRHTWCNLLKLKSPTA</sequence>
<comment type="similarity">
    <text evidence="1">Belongs to the TCP-1 chaperonin family.</text>
</comment>
<reference evidence="6 7" key="1">
    <citation type="submission" date="2019-03" db="EMBL/GenBank/DDBJ databases">
        <authorList>
            <person name="Gaulin E."/>
            <person name="Dumas B."/>
        </authorList>
    </citation>
    <scope>NUCLEOTIDE SEQUENCE [LARGE SCALE GENOMIC DNA]</scope>
    <source>
        <strain evidence="6">CBS 568.67</strain>
    </source>
</reference>
<proteinExistence type="inferred from homology"/>
<dbReference type="InterPro" id="IPR027409">
    <property type="entry name" value="GroEL-like_apical_dom_sf"/>
</dbReference>
<dbReference type="PRINTS" id="PR00304">
    <property type="entry name" value="TCOMPLEXTCP1"/>
</dbReference>
<evidence type="ECO:0000313" key="7">
    <source>
        <dbReference type="Proteomes" id="UP000332933"/>
    </source>
</evidence>
<dbReference type="Gene3D" id="3.50.7.10">
    <property type="entry name" value="GroEL"/>
    <property type="match status" value="1"/>
</dbReference>
<evidence type="ECO:0000256" key="2">
    <source>
        <dbReference type="ARBA" id="ARBA00022741"/>
    </source>
</evidence>
<keyword evidence="4" id="KW-0143">Chaperone</keyword>
<accession>A0A485LJM6</accession>
<dbReference type="InterPro" id="IPR027413">
    <property type="entry name" value="GROEL-like_equatorial_sf"/>
</dbReference>
<dbReference type="SUPFAM" id="SSF52029">
    <property type="entry name" value="GroEL apical domain-like"/>
    <property type="match status" value="1"/>
</dbReference>
<dbReference type="GO" id="GO:0140662">
    <property type="term" value="F:ATP-dependent protein folding chaperone"/>
    <property type="evidence" value="ECO:0007669"/>
    <property type="project" value="InterPro"/>
</dbReference>
<dbReference type="Gene3D" id="1.10.560.10">
    <property type="entry name" value="GroEL-like equatorial domain"/>
    <property type="match status" value="1"/>
</dbReference>
<dbReference type="OrthoDB" id="77816at2759"/>